<organism evidence="2 3">
    <name type="scientific">Rubripirellula amarantea</name>
    <dbReference type="NCBI Taxonomy" id="2527999"/>
    <lineage>
        <taxon>Bacteria</taxon>
        <taxon>Pseudomonadati</taxon>
        <taxon>Planctomycetota</taxon>
        <taxon>Planctomycetia</taxon>
        <taxon>Pirellulales</taxon>
        <taxon>Pirellulaceae</taxon>
        <taxon>Rubripirellula</taxon>
    </lineage>
</organism>
<proteinExistence type="predicted"/>
<feature type="transmembrane region" description="Helical" evidence="1">
    <location>
        <begin position="66"/>
        <end position="89"/>
    </location>
</feature>
<dbReference type="EMBL" id="SJPI01000001">
    <property type="protein sequence ID" value="TWT54283.1"/>
    <property type="molecule type" value="Genomic_DNA"/>
</dbReference>
<dbReference type="AlphaFoldDB" id="A0A5C5WWC1"/>
<dbReference type="Proteomes" id="UP000316598">
    <property type="component" value="Unassembled WGS sequence"/>
</dbReference>
<reference evidence="2 3" key="1">
    <citation type="submission" date="2019-02" db="EMBL/GenBank/DDBJ databases">
        <title>Deep-cultivation of Planctomycetes and their phenomic and genomic characterization uncovers novel biology.</title>
        <authorList>
            <person name="Wiegand S."/>
            <person name="Jogler M."/>
            <person name="Boedeker C."/>
            <person name="Pinto D."/>
            <person name="Vollmers J."/>
            <person name="Rivas-Marin E."/>
            <person name="Kohn T."/>
            <person name="Peeters S.H."/>
            <person name="Heuer A."/>
            <person name="Rast P."/>
            <person name="Oberbeckmann S."/>
            <person name="Bunk B."/>
            <person name="Jeske O."/>
            <person name="Meyerdierks A."/>
            <person name="Storesund J.E."/>
            <person name="Kallscheuer N."/>
            <person name="Luecker S."/>
            <person name="Lage O.M."/>
            <person name="Pohl T."/>
            <person name="Merkel B.J."/>
            <person name="Hornburger P."/>
            <person name="Mueller R.-W."/>
            <person name="Bruemmer F."/>
            <person name="Labrenz M."/>
            <person name="Spormann A.M."/>
            <person name="Op Den Camp H."/>
            <person name="Overmann J."/>
            <person name="Amann R."/>
            <person name="Jetten M.S.M."/>
            <person name="Mascher T."/>
            <person name="Medema M.H."/>
            <person name="Devos D.P."/>
            <person name="Kaster A.-K."/>
            <person name="Ovreas L."/>
            <person name="Rohde M."/>
            <person name="Galperin M.Y."/>
            <person name="Jogler C."/>
        </authorList>
    </citation>
    <scope>NUCLEOTIDE SEQUENCE [LARGE SCALE GENOMIC DNA]</scope>
    <source>
        <strain evidence="2 3">Pla22</strain>
    </source>
</reference>
<dbReference type="Pfam" id="PF20221">
    <property type="entry name" value="DUF6580"/>
    <property type="match status" value="1"/>
</dbReference>
<feature type="transmembrane region" description="Helical" evidence="1">
    <location>
        <begin position="101"/>
        <end position="127"/>
    </location>
</feature>
<evidence type="ECO:0000256" key="1">
    <source>
        <dbReference type="SAM" id="Phobius"/>
    </source>
</evidence>
<comment type="caution">
    <text evidence="2">The sequence shown here is derived from an EMBL/GenBank/DDBJ whole genome shotgun (WGS) entry which is preliminary data.</text>
</comment>
<protein>
    <submittedName>
        <fullName evidence="2">Uncharacterized protein</fullName>
    </submittedName>
</protein>
<dbReference type="InterPro" id="IPR046487">
    <property type="entry name" value="DUF6580"/>
</dbReference>
<feature type="transmembrane region" description="Helical" evidence="1">
    <location>
        <begin position="42"/>
        <end position="60"/>
    </location>
</feature>
<evidence type="ECO:0000313" key="2">
    <source>
        <dbReference type="EMBL" id="TWT54283.1"/>
    </source>
</evidence>
<keyword evidence="1" id="KW-0812">Transmembrane</keyword>
<evidence type="ECO:0000313" key="3">
    <source>
        <dbReference type="Proteomes" id="UP000316598"/>
    </source>
</evidence>
<keyword evidence="1" id="KW-0472">Membrane</keyword>
<feature type="transmembrane region" description="Helical" evidence="1">
    <location>
        <begin position="147"/>
        <end position="169"/>
    </location>
</feature>
<name>A0A5C5WWC1_9BACT</name>
<dbReference type="RefSeq" id="WP_146514352.1">
    <property type="nucleotide sequence ID" value="NZ_SJPI01000001.1"/>
</dbReference>
<dbReference type="OrthoDB" id="9806699at2"/>
<gene>
    <name evidence="2" type="ORF">Pla22_19250</name>
</gene>
<accession>A0A5C5WWC1</accession>
<feature type="transmembrane region" description="Helical" evidence="1">
    <location>
        <begin position="20"/>
        <end position="37"/>
    </location>
</feature>
<keyword evidence="1" id="KW-1133">Transmembrane helix</keyword>
<keyword evidence="3" id="KW-1185">Reference proteome</keyword>
<sequence length="179" mass="18359">MFYVALILVAVASRFLPHPPNVACIGAIGLFVGCYAAGKRAYLVPAAVLLLSDIIGYALGIPGMGFYAPVTMLAVYGGATLAVLIGRQLAKVRASTTATKFGLGVFGGSLAASTLFFIVSNLGVWAAGWYSMTAGGLVSCFVAAIPFYGYTIAGDLAFSALMFAGYEFAMKPSAVAAKA</sequence>